<dbReference type="RefSeq" id="WP_160423874.1">
    <property type="nucleotide sequence ID" value="NZ_WSTA01000028.1"/>
</dbReference>
<dbReference type="EMBL" id="WSTA01000028">
    <property type="protein sequence ID" value="MWB98493.1"/>
    <property type="molecule type" value="Genomic_DNA"/>
</dbReference>
<evidence type="ECO:0000313" key="1">
    <source>
        <dbReference type="EMBL" id="MWB98493.1"/>
    </source>
</evidence>
<evidence type="ECO:0000313" key="2">
    <source>
        <dbReference type="Proteomes" id="UP000438182"/>
    </source>
</evidence>
<organism evidence="1 2">
    <name type="scientific">Agromyces seonyuensis</name>
    <dbReference type="NCBI Taxonomy" id="2662446"/>
    <lineage>
        <taxon>Bacteria</taxon>
        <taxon>Bacillati</taxon>
        <taxon>Actinomycetota</taxon>
        <taxon>Actinomycetes</taxon>
        <taxon>Micrococcales</taxon>
        <taxon>Microbacteriaceae</taxon>
        <taxon>Agromyces</taxon>
    </lineage>
</organism>
<accession>A0A6I4NW50</accession>
<dbReference type="InterPro" id="IPR012348">
    <property type="entry name" value="RNR-like"/>
</dbReference>
<sequence>MTAAGSTSERSEPDDRFDVRAFARAARGSHRDELDLDAVAGAGLSGEARRLLGVLAELEGATLHRLRNLLVTATHKDARVTAFLTTWAYERFWVADAFTAVRDAAGTDTAPAVPAERARRSANRFERRGPIRRAVAGMLDGTELVAAHLATGLVDSWVLEAAYRRLAEADPVLEPLAEIARSVNAGHEPFFREETLRRLGRSPRAVRLTRRELRRMDWPVGAAELAAEDRRFLLATVFGTPAGRADARLLGARAAALPGVGDQVGAAVERRLLP</sequence>
<keyword evidence="2" id="KW-1185">Reference proteome</keyword>
<reference evidence="1 2" key="1">
    <citation type="submission" date="2019-12" db="EMBL/GenBank/DDBJ databases">
        <authorList>
            <person name="Kim Y.S."/>
        </authorList>
    </citation>
    <scope>NUCLEOTIDE SEQUENCE [LARGE SCALE GENOMIC DNA]</scope>
    <source>
        <strain evidence="1 2">MMS17-SY077</strain>
    </source>
</reference>
<dbReference type="AlphaFoldDB" id="A0A6I4NW50"/>
<name>A0A6I4NW50_9MICO</name>
<proteinExistence type="predicted"/>
<dbReference type="Proteomes" id="UP000438182">
    <property type="component" value="Unassembled WGS sequence"/>
</dbReference>
<gene>
    <name evidence="1" type="ORF">GB864_08020</name>
</gene>
<comment type="caution">
    <text evidence="1">The sequence shown here is derived from an EMBL/GenBank/DDBJ whole genome shotgun (WGS) entry which is preliminary data.</text>
</comment>
<protein>
    <submittedName>
        <fullName evidence="1">Uncharacterized protein</fullName>
    </submittedName>
</protein>
<dbReference type="Gene3D" id="1.10.620.20">
    <property type="entry name" value="Ribonucleotide Reductase, subunit A"/>
    <property type="match status" value="1"/>
</dbReference>
<dbReference type="GO" id="GO:0016491">
    <property type="term" value="F:oxidoreductase activity"/>
    <property type="evidence" value="ECO:0007669"/>
    <property type="project" value="InterPro"/>
</dbReference>